<comment type="caution">
    <text evidence="1">The sequence shown here is derived from an EMBL/GenBank/DDBJ whole genome shotgun (WGS) entry which is preliminary data.</text>
</comment>
<evidence type="ECO:0000313" key="2">
    <source>
        <dbReference type="Proteomes" id="UP001497700"/>
    </source>
</evidence>
<organism evidence="1 2">
    <name type="scientific">Hypoxylon rubiginosum</name>
    <dbReference type="NCBI Taxonomy" id="110542"/>
    <lineage>
        <taxon>Eukaryota</taxon>
        <taxon>Fungi</taxon>
        <taxon>Dikarya</taxon>
        <taxon>Ascomycota</taxon>
        <taxon>Pezizomycotina</taxon>
        <taxon>Sordariomycetes</taxon>
        <taxon>Xylariomycetidae</taxon>
        <taxon>Xylariales</taxon>
        <taxon>Hypoxylaceae</taxon>
        <taxon>Hypoxylon</taxon>
    </lineage>
</organism>
<accession>A0ACB9YV96</accession>
<reference evidence="1 2" key="1">
    <citation type="journal article" date="2022" name="New Phytol.">
        <title>Ecological generalism drives hyperdiversity of secondary metabolite gene clusters in xylarialean endophytes.</title>
        <authorList>
            <person name="Franco M.E.E."/>
            <person name="Wisecaver J.H."/>
            <person name="Arnold A.E."/>
            <person name="Ju Y.M."/>
            <person name="Slot J.C."/>
            <person name="Ahrendt S."/>
            <person name="Moore L.P."/>
            <person name="Eastman K.E."/>
            <person name="Scott K."/>
            <person name="Konkel Z."/>
            <person name="Mondo S.J."/>
            <person name="Kuo A."/>
            <person name="Hayes R.D."/>
            <person name="Haridas S."/>
            <person name="Andreopoulos B."/>
            <person name="Riley R."/>
            <person name="LaButti K."/>
            <person name="Pangilinan J."/>
            <person name="Lipzen A."/>
            <person name="Amirebrahimi M."/>
            <person name="Yan J."/>
            <person name="Adam C."/>
            <person name="Keymanesh K."/>
            <person name="Ng V."/>
            <person name="Louie K."/>
            <person name="Northen T."/>
            <person name="Drula E."/>
            <person name="Henrissat B."/>
            <person name="Hsieh H.M."/>
            <person name="Youens-Clark K."/>
            <person name="Lutzoni F."/>
            <person name="Miadlikowska J."/>
            <person name="Eastwood D.C."/>
            <person name="Hamelin R.C."/>
            <person name="Grigoriev I.V."/>
            <person name="U'Ren J.M."/>
        </authorList>
    </citation>
    <scope>NUCLEOTIDE SEQUENCE [LARGE SCALE GENOMIC DNA]</scope>
    <source>
        <strain evidence="1 2">CBS 119005</strain>
    </source>
</reference>
<proteinExistence type="predicted"/>
<keyword evidence="2" id="KW-1185">Reference proteome</keyword>
<dbReference type="EMBL" id="MU393515">
    <property type="protein sequence ID" value="KAI4862920.1"/>
    <property type="molecule type" value="Genomic_DNA"/>
</dbReference>
<gene>
    <name evidence="1" type="ORF">F4820DRAFT_471995</name>
</gene>
<dbReference type="Proteomes" id="UP001497700">
    <property type="component" value="Unassembled WGS sequence"/>
</dbReference>
<name>A0ACB9YV96_9PEZI</name>
<sequence length="488" mass="51444">MSGRKGLDAMLDTALSLSRRDVNLDVAVSTPEPLASTIIGVILSFSASSVLSCFLTHRFLAVKDWWRLPFISWLVVAIYIDSWIFVFGTAIIDYGIGVDSNLGVCSAAILLCLFCYISTKVHLPHIYLGKGLTRWPQNPPKLRAAGIRTFIGALCTTASSVINLTVLMVLDGELGWVCLMCCNADILFSALVIQWLTARDNTGTTISNSTILPSSSTSASDKPPGLSSTPSSRPHRRRRSGRPTISLPMNATSTSQYEHIFGGDDDDGPGPEPEEQLDQTDVASTSASNSDTAAAAAAAKAPAAAAKSPAAGTGNNNTLSYFSFDDSDLTPATNDDGEIDIGAGAMVTSTTTAGRRKSNSTPPTATTNTTASTDALPRVGRARHRESTGAPVSATSSSAAAVAADLERLRLYRQRRPTPSRAAARAAAAVAAEAERSAYPYRISHLAFEGDRGSRGGGELEWYEFDGALDGDEDDVGEGESQGPAGWI</sequence>
<protein>
    <submittedName>
        <fullName evidence="1">Uncharacterized protein</fullName>
    </submittedName>
</protein>
<evidence type="ECO:0000313" key="1">
    <source>
        <dbReference type="EMBL" id="KAI4862920.1"/>
    </source>
</evidence>